<keyword evidence="8" id="KW-0170">Cobalt</keyword>
<evidence type="ECO:0000256" key="12">
    <source>
        <dbReference type="ARBA" id="ARBA00074544"/>
    </source>
</evidence>
<feature type="domain" description="Xylose isomerase-like TIM barrel" evidence="13">
    <location>
        <begin position="22"/>
        <end position="261"/>
    </location>
</feature>
<dbReference type="Gene3D" id="3.20.20.150">
    <property type="entry name" value="Divalent-metal-dependent TIM barrel enzymes"/>
    <property type="match status" value="1"/>
</dbReference>
<keyword evidence="6" id="KW-0464">Manganese</keyword>
<dbReference type="GO" id="GO:0050897">
    <property type="term" value="F:cobalt ion binding"/>
    <property type="evidence" value="ECO:0007669"/>
    <property type="project" value="UniProtKB-ARBA"/>
</dbReference>
<name>A0A926D891_9FIRM</name>
<evidence type="ECO:0000256" key="10">
    <source>
        <dbReference type="ARBA" id="ARBA00059907"/>
    </source>
</evidence>
<keyword evidence="15" id="KW-1185">Reference proteome</keyword>
<reference evidence="14" key="1">
    <citation type="submission" date="2020-08" db="EMBL/GenBank/DDBJ databases">
        <title>Genome public.</title>
        <authorList>
            <person name="Liu C."/>
            <person name="Sun Q."/>
        </authorList>
    </citation>
    <scope>NUCLEOTIDE SEQUENCE</scope>
    <source>
        <strain evidence="14">NSJ-40</strain>
    </source>
</reference>
<evidence type="ECO:0000256" key="8">
    <source>
        <dbReference type="ARBA" id="ARBA00023285"/>
    </source>
</evidence>
<dbReference type="FunFam" id="3.20.20.150:FF:000022">
    <property type="entry name" value="D-psicose 3-epimerase"/>
    <property type="match status" value="1"/>
</dbReference>
<comment type="function">
    <text evidence="10">Involved in the biosynthesis of D-psicose. Catalyzes the reversible epimerization of D-fructose at the C3 position to yield D-psicose. The enzyme is highly specific for D-psicose and shows very low activity with D-tagatose.</text>
</comment>
<dbReference type="PANTHER" id="PTHR12110:SF41">
    <property type="entry name" value="INOSOSE DEHYDRATASE"/>
    <property type="match status" value="1"/>
</dbReference>
<dbReference type="RefSeq" id="WP_249318492.1">
    <property type="nucleotide sequence ID" value="NZ_JACRSN010000004.1"/>
</dbReference>
<comment type="similarity">
    <text evidence="3">Belongs to the hyi family.</text>
</comment>
<comment type="subunit">
    <text evidence="4">Homotetramer.</text>
</comment>
<evidence type="ECO:0000256" key="3">
    <source>
        <dbReference type="ARBA" id="ARBA00005962"/>
    </source>
</evidence>
<evidence type="ECO:0000256" key="9">
    <source>
        <dbReference type="ARBA" id="ARBA00052403"/>
    </source>
</evidence>
<evidence type="ECO:0000256" key="7">
    <source>
        <dbReference type="ARBA" id="ARBA00023235"/>
    </source>
</evidence>
<evidence type="ECO:0000256" key="2">
    <source>
        <dbReference type="ARBA" id="ARBA00001941"/>
    </source>
</evidence>
<evidence type="ECO:0000256" key="6">
    <source>
        <dbReference type="ARBA" id="ARBA00023211"/>
    </source>
</evidence>
<dbReference type="GO" id="GO:0030145">
    <property type="term" value="F:manganese ion binding"/>
    <property type="evidence" value="ECO:0007669"/>
    <property type="project" value="UniProtKB-ARBA"/>
</dbReference>
<organism evidence="14 15">
    <name type="scientific">Yeguia hominis</name>
    <dbReference type="NCBI Taxonomy" id="2763662"/>
    <lineage>
        <taxon>Bacteria</taxon>
        <taxon>Bacillati</taxon>
        <taxon>Bacillota</taxon>
        <taxon>Clostridia</taxon>
        <taxon>Eubacteriales</taxon>
        <taxon>Yeguiaceae</taxon>
        <taxon>Yeguia</taxon>
    </lineage>
</organism>
<protein>
    <recommendedName>
        <fullName evidence="12">D-psicose 3-epimerase</fullName>
        <ecNumber evidence="11">5.1.3.30</ecNumber>
    </recommendedName>
</protein>
<gene>
    <name evidence="14" type="ORF">IAG03_03815</name>
</gene>
<accession>A0A926D891</accession>
<dbReference type="AlphaFoldDB" id="A0A926D891"/>
<comment type="caution">
    <text evidence="14">The sequence shown here is derived from an EMBL/GenBank/DDBJ whole genome shotgun (WGS) entry which is preliminary data.</text>
</comment>
<evidence type="ECO:0000259" key="13">
    <source>
        <dbReference type="Pfam" id="PF01261"/>
    </source>
</evidence>
<keyword evidence="7 14" id="KW-0413">Isomerase</keyword>
<comment type="cofactor">
    <cofactor evidence="1">
        <name>Mn(2+)</name>
        <dbReference type="ChEBI" id="CHEBI:29035"/>
    </cofactor>
</comment>
<dbReference type="EC" id="5.1.3.30" evidence="11"/>
<sequence>MKFGIYFAYWEKEWNADYEHYIRKAADLGFDVMELSCAPMEHYTDAYMARLRDTAAHYGVRLTAGYGPTPQRNLSSSDPAVAKAAKAYFIDLMQRLQKMGIDSIGGGLNSYWPVDYSKPVDKARDWAIGVENVREVAKVAADCGVDFCIECLNRFEGYLTNTAAEGVRFCEEVGLPNVKLLLDTFHMNIEEDSFYSAIVTAGSRLGRLHTGEANRRVPGKGRMPWFEIGNALHAIGFDGDVVMEPFVQQGGTIGSAIKVWRDLSEGADAEVLDRDAKDALAFSRMVLGRQHAV</sequence>
<evidence type="ECO:0000256" key="11">
    <source>
        <dbReference type="ARBA" id="ARBA00066360"/>
    </source>
</evidence>
<dbReference type="EMBL" id="JACRSN010000004">
    <property type="protein sequence ID" value="MBC8533142.1"/>
    <property type="molecule type" value="Genomic_DNA"/>
</dbReference>
<dbReference type="SUPFAM" id="SSF51658">
    <property type="entry name" value="Xylose isomerase-like"/>
    <property type="match status" value="1"/>
</dbReference>
<evidence type="ECO:0000313" key="14">
    <source>
        <dbReference type="EMBL" id="MBC8533142.1"/>
    </source>
</evidence>
<dbReference type="PANTHER" id="PTHR12110">
    <property type="entry name" value="HYDROXYPYRUVATE ISOMERASE"/>
    <property type="match status" value="1"/>
</dbReference>
<evidence type="ECO:0000256" key="4">
    <source>
        <dbReference type="ARBA" id="ARBA00011881"/>
    </source>
</evidence>
<dbReference type="GO" id="GO:0016857">
    <property type="term" value="F:racemase and epimerase activity, acting on carbohydrates and derivatives"/>
    <property type="evidence" value="ECO:0007669"/>
    <property type="project" value="UniProtKB-ARBA"/>
</dbReference>
<dbReference type="InterPro" id="IPR013022">
    <property type="entry name" value="Xyl_isomerase-like_TIM-brl"/>
</dbReference>
<dbReference type="InterPro" id="IPR036237">
    <property type="entry name" value="Xyl_isomerase-like_sf"/>
</dbReference>
<keyword evidence="5" id="KW-0479">Metal-binding</keyword>
<dbReference type="InterPro" id="IPR050312">
    <property type="entry name" value="IolE/XylAMocC-like"/>
</dbReference>
<dbReference type="Proteomes" id="UP000651482">
    <property type="component" value="Unassembled WGS sequence"/>
</dbReference>
<proteinExistence type="inferred from homology"/>
<comment type="cofactor">
    <cofactor evidence="2">
        <name>Co(2+)</name>
        <dbReference type="ChEBI" id="CHEBI:48828"/>
    </cofactor>
</comment>
<dbReference type="Pfam" id="PF01261">
    <property type="entry name" value="AP_endonuc_2"/>
    <property type="match status" value="1"/>
</dbReference>
<evidence type="ECO:0000256" key="1">
    <source>
        <dbReference type="ARBA" id="ARBA00001936"/>
    </source>
</evidence>
<evidence type="ECO:0000313" key="15">
    <source>
        <dbReference type="Proteomes" id="UP000651482"/>
    </source>
</evidence>
<comment type="catalytic activity">
    <reaction evidence="9">
        <text>D-allulose = keto-D-fructose</text>
        <dbReference type="Rhea" id="RHEA:42360"/>
        <dbReference type="ChEBI" id="CHEBI:27605"/>
        <dbReference type="ChEBI" id="CHEBI:48095"/>
        <dbReference type="EC" id="5.1.3.30"/>
    </reaction>
</comment>
<evidence type="ECO:0000256" key="5">
    <source>
        <dbReference type="ARBA" id="ARBA00022723"/>
    </source>
</evidence>